<name>A0A2Z7CUB2_9LAMI</name>
<evidence type="ECO:0000313" key="2">
    <source>
        <dbReference type="Proteomes" id="UP000250235"/>
    </source>
</evidence>
<evidence type="ECO:0000313" key="1">
    <source>
        <dbReference type="EMBL" id="KZV48289.1"/>
    </source>
</evidence>
<dbReference type="Proteomes" id="UP000250235">
    <property type="component" value="Unassembled WGS sequence"/>
</dbReference>
<reference evidence="1 2" key="1">
    <citation type="journal article" date="2015" name="Proc. Natl. Acad. Sci. U.S.A.">
        <title>The resurrection genome of Boea hygrometrica: A blueprint for survival of dehydration.</title>
        <authorList>
            <person name="Xiao L."/>
            <person name="Yang G."/>
            <person name="Zhang L."/>
            <person name="Yang X."/>
            <person name="Zhao S."/>
            <person name="Ji Z."/>
            <person name="Zhou Q."/>
            <person name="Hu M."/>
            <person name="Wang Y."/>
            <person name="Chen M."/>
            <person name="Xu Y."/>
            <person name="Jin H."/>
            <person name="Xiao X."/>
            <person name="Hu G."/>
            <person name="Bao F."/>
            <person name="Hu Y."/>
            <person name="Wan P."/>
            <person name="Li L."/>
            <person name="Deng X."/>
            <person name="Kuang T."/>
            <person name="Xiang C."/>
            <person name="Zhu J.K."/>
            <person name="Oliver M.J."/>
            <person name="He Y."/>
        </authorList>
    </citation>
    <scope>NUCLEOTIDE SEQUENCE [LARGE SCALE GENOMIC DNA]</scope>
    <source>
        <strain evidence="2">cv. XS01</strain>
    </source>
</reference>
<dbReference type="EMBL" id="KQ993956">
    <property type="protein sequence ID" value="KZV48289.1"/>
    <property type="molecule type" value="Genomic_DNA"/>
</dbReference>
<dbReference type="AlphaFoldDB" id="A0A2Z7CUB2"/>
<dbReference type="PROSITE" id="PS51257">
    <property type="entry name" value="PROKAR_LIPOPROTEIN"/>
    <property type="match status" value="1"/>
</dbReference>
<proteinExistence type="predicted"/>
<organism evidence="1 2">
    <name type="scientific">Dorcoceras hygrometricum</name>
    <dbReference type="NCBI Taxonomy" id="472368"/>
    <lineage>
        <taxon>Eukaryota</taxon>
        <taxon>Viridiplantae</taxon>
        <taxon>Streptophyta</taxon>
        <taxon>Embryophyta</taxon>
        <taxon>Tracheophyta</taxon>
        <taxon>Spermatophyta</taxon>
        <taxon>Magnoliopsida</taxon>
        <taxon>eudicotyledons</taxon>
        <taxon>Gunneridae</taxon>
        <taxon>Pentapetalae</taxon>
        <taxon>asterids</taxon>
        <taxon>lamiids</taxon>
        <taxon>Lamiales</taxon>
        <taxon>Gesneriaceae</taxon>
        <taxon>Didymocarpoideae</taxon>
        <taxon>Trichosporeae</taxon>
        <taxon>Loxocarpinae</taxon>
        <taxon>Dorcoceras</taxon>
    </lineage>
</organism>
<gene>
    <name evidence="1" type="ORF">F511_30536</name>
</gene>
<accession>A0A2Z7CUB2</accession>
<keyword evidence="2" id="KW-1185">Reference proteome</keyword>
<sequence length="169" mass="18284">MHISRNCVTNYIHMSFTSSCLDGNCVGKPLDKFQISSALVKANSSSSFHFRATLLSACLSFLEEVPASFIIVRPSAESLVPGQNAVRSSCFIVPAPTCDSSQLLFQLPFAPADLSSSSEHDVVTDYIIIDGPLRYSSWFSFDVPADPSSSSSACSWFLSFQLIHFAPAG</sequence>
<protein>
    <submittedName>
        <fullName evidence="1">Uncharacterized protein</fullName>
    </submittedName>
</protein>